<dbReference type="PRINTS" id="PR00069">
    <property type="entry name" value="ALDKETRDTASE"/>
</dbReference>
<dbReference type="GO" id="GO:0005829">
    <property type="term" value="C:cytosol"/>
    <property type="evidence" value="ECO:0007669"/>
    <property type="project" value="TreeGrafter"/>
</dbReference>
<organism evidence="2 3">
    <name type="scientific">Mycobacterium shigaense</name>
    <dbReference type="NCBI Taxonomy" id="722731"/>
    <lineage>
        <taxon>Bacteria</taxon>
        <taxon>Bacillati</taxon>
        <taxon>Actinomycetota</taxon>
        <taxon>Actinomycetes</taxon>
        <taxon>Mycobacteriales</taxon>
        <taxon>Mycobacteriaceae</taxon>
        <taxon>Mycobacterium</taxon>
        <taxon>Mycobacterium simiae complex</taxon>
    </lineage>
</organism>
<dbReference type="PROSITE" id="PS00062">
    <property type="entry name" value="ALDOKETO_REDUCTASE_2"/>
    <property type="match status" value="1"/>
</dbReference>
<evidence type="ECO:0000313" key="3">
    <source>
        <dbReference type="Proteomes" id="UP000217736"/>
    </source>
</evidence>
<dbReference type="InterPro" id="IPR036812">
    <property type="entry name" value="NAD(P)_OxRdtase_dom_sf"/>
</dbReference>
<dbReference type="PROSITE" id="PS51257">
    <property type="entry name" value="PROKAR_LIPOPROTEIN"/>
    <property type="match status" value="1"/>
</dbReference>
<keyword evidence="1" id="KW-0560">Oxidoreductase</keyword>
<reference evidence="3" key="1">
    <citation type="submission" date="2017-06" db="EMBL/GenBank/DDBJ databases">
        <title>Complete Genome Sequence of Mycobacterium shigaense.</title>
        <authorList>
            <person name="Fukano H."/>
            <person name="Yoshida M."/>
            <person name="Kazumi Y."/>
            <person name="Ogura Y."/>
            <person name="Mitarai S."/>
            <person name="Hayashi T."/>
            <person name="Hoshino Y."/>
        </authorList>
    </citation>
    <scope>NUCLEOTIDE SEQUENCE [LARGE SCALE GENOMIC DNA]</scope>
    <source>
        <strain evidence="3">UN-152</strain>
    </source>
</reference>
<evidence type="ECO:0000256" key="1">
    <source>
        <dbReference type="ARBA" id="ARBA00023002"/>
    </source>
</evidence>
<dbReference type="InterPro" id="IPR020471">
    <property type="entry name" value="AKR"/>
</dbReference>
<dbReference type="RefSeq" id="WP_096442383.1">
    <property type="nucleotide sequence ID" value="NZ_AP018164.1"/>
</dbReference>
<dbReference type="KEGG" id="mshg:MSG_04050"/>
<dbReference type="InterPro" id="IPR018170">
    <property type="entry name" value="Aldo/ket_reductase_CS"/>
</dbReference>
<dbReference type="Pfam" id="PF00248">
    <property type="entry name" value="Aldo_ket_red"/>
    <property type="match status" value="1"/>
</dbReference>
<dbReference type="GO" id="GO:0016491">
    <property type="term" value="F:oxidoreductase activity"/>
    <property type="evidence" value="ECO:0007669"/>
    <property type="project" value="UniProtKB-KW"/>
</dbReference>
<dbReference type="SUPFAM" id="SSF51430">
    <property type="entry name" value="NAD(P)-linked oxidoreductase"/>
    <property type="match status" value="1"/>
</dbReference>
<keyword evidence="3" id="KW-1185">Reference proteome</keyword>
<dbReference type="OrthoDB" id="9768793at2"/>
<dbReference type="Gene3D" id="3.20.20.100">
    <property type="entry name" value="NADP-dependent oxidoreductase domain"/>
    <property type="match status" value="1"/>
</dbReference>
<dbReference type="AlphaFoldDB" id="A0A1Z4EMD6"/>
<proteinExistence type="predicted"/>
<name>A0A1Z4EMD6_9MYCO</name>
<dbReference type="PANTHER" id="PTHR43364:SF4">
    <property type="entry name" value="NAD(P)-LINKED OXIDOREDUCTASE SUPERFAMILY PROTEIN"/>
    <property type="match status" value="1"/>
</dbReference>
<dbReference type="InterPro" id="IPR050523">
    <property type="entry name" value="AKR_Detox_Biosynth"/>
</dbReference>
<gene>
    <name evidence="2" type="ORF">MSG_04050</name>
</gene>
<accession>A0A1Z4EMD6</accession>
<protein>
    <submittedName>
        <fullName evidence="2">Oxidoreductase</fullName>
    </submittedName>
</protein>
<dbReference type="InterPro" id="IPR023210">
    <property type="entry name" value="NADP_OxRdtase_dom"/>
</dbReference>
<dbReference type="Proteomes" id="UP000217736">
    <property type="component" value="Chromosome"/>
</dbReference>
<evidence type="ECO:0000313" key="2">
    <source>
        <dbReference type="EMBL" id="BAX94173.1"/>
    </source>
</evidence>
<dbReference type="PANTHER" id="PTHR43364">
    <property type="entry name" value="NADH-SPECIFIC METHYLGLYOXAL REDUCTASE-RELATED"/>
    <property type="match status" value="1"/>
</dbReference>
<dbReference type="EMBL" id="AP018164">
    <property type="protein sequence ID" value="BAX94173.1"/>
    <property type="molecule type" value="Genomic_DNA"/>
</dbReference>
<sequence>MSTRELGRTGIHVSPIGLGCMQFSASGILSGFFSPMSQQEADVIVKTALDGGITLFDTAELYGRGESERRLASGLVHAGVAPGQAVVATKWRPIGRTAASVGRTIGDRIAALEPFPIDLHQIHFGFGGLSPVPKQLEAMAQLAQAGKIRSVGVSNFTAKQMASAHALLAQHGIPLVSNQVQINLLNRTVEFNGILDTARGLGISLIAYSPLRSGMLTGKFHDNRDLVAAMPRLRRTVHGFTANNLDRTTPLIDAMREIAAAHQATVGQVALAWLITNYGDTVIAIPGASKPHHAAEAAGAMNVALTADETRRLTELSGAIRKRA</sequence>